<dbReference type="KEGG" id="dfd:Desfe_0526"/>
<dbReference type="eggNOG" id="arCOG01420">
    <property type="taxonomic scope" value="Archaea"/>
</dbReference>
<dbReference type="Gene3D" id="3.40.50.2000">
    <property type="entry name" value="Glycogen Phosphorylase B"/>
    <property type="match status" value="2"/>
</dbReference>
<dbReference type="AlphaFoldDB" id="I3XR56"/>
<gene>
    <name evidence="4" type="ORF">Desfe_0526</name>
</gene>
<dbReference type="InterPro" id="IPR001296">
    <property type="entry name" value="Glyco_trans_1"/>
</dbReference>
<dbReference type="SUPFAM" id="SSF53756">
    <property type="entry name" value="UDP-Glycosyltransferase/glycogen phosphorylase"/>
    <property type="match status" value="1"/>
</dbReference>
<keyword evidence="1 4" id="KW-0808">Transferase</keyword>
<name>I3XR56_DESAM</name>
<evidence type="ECO:0000256" key="1">
    <source>
        <dbReference type="ARBA" id="ARBA00022679"/>
    </source>
</evidence>
<accession>I3XR56</accession>
<dbReference type="InterPro" id="IPR028098">
    <property type="entry name" value="Glyco_trans_4-like_N"/>
</dbReference>
<dbReference type="OrthoDB" id="132546at2157"/>
<dbReference type="PANTHER" id="PTHR46401">
    <property type="entry name" value="GLYCOSYLTRANSFERASE WBBK-RELATED"/>
    <property type="match status" value="1"/>
</dbReference>
<dbReference type="Pfam" id="PF13439">
    <property type="entry name" value="Glyco_transf_4"/>
    <property type="match status" value="1"/>
</dbReference>
<dbReference type="EMBL" id="CP003321">
    <property type="protein sequence ID" value="AFL66430.1"/>
    <property type="molecule type" value="Genomic_DNA"/>
</dbReference>
<dbReference type="GeneID" id="13062216"/>
<organism evidence="4 5">
    <name type="scientific">Desulfurococcus amylolyticus DSM 16532</name>
    <dbReference type="NCBI Taxonomy" id="768672"/>
    <lineage>
        <taxon>Archaea</taxon>
        <taxon>Thermoproteota</taxon>
        <taxon>Thermoprotei</taxon>
        <taxon>Desulfurococcales</taxon>
        <taxon>Desulfurococcaceae</taxon>
        <taxon>Desulfurococcus</taxon>
    </lineage>
</organism>
<feature type="domain" description="Glycosyl transferase family 1" evidence="2">
    <location>
        <begin position="198"/>
        <end position="362"/>
    </location>
</feature>
<proteinExistence type="predicted"/>
<keyword evidence="5" id="KW-1185">Reference proteome</keyword>
<dbReference type="RefSeq" id="WP_014767331.1">
    <property type="nucleotide sequence ID" value="NC_018001.1"/>
</dbReference>
<evidence type="ECO:0000313" key="5">
    <source>
        <dbReference type="Proteomes" id="UP000006175"/>
    </source>
</evidence>
<feature type="domain" description="Glycosyltransferase subfamily 4-like N-terminal" evidence="3">
    <location>
        <begin position="22"/>
        <end position="188"/>
    </location>
</feature>
<evidence type="ECO:0000313" key="4">
    <source>
        <dbReference type="EMBL" id="AFL66430.1"/>
    </source>
</evidence>
<dbReference type="Pfam" id="PF00534">
    <property type="entry name" value="Glycos_transf_1"/>
    <property type="match status" value="1"/>
</dbReference>
<sequence length="396" mass="44361">MTRIVELCTDRLPCPPPKGGAIERYVFNLSKTLSRRGVEVHLIGMKNILKIDYDSIIVHAYDLSNPVSKAVRSLFSLISSDNANIPYITVKIYEILRRIQREYGEVDAIHTHYFTASFAPLLYKLHKPSILLLSHFHNEPKQNFINKFLAREYDALLAVSSFIKKSIIDRLGVGEDKIYVVYNAVDTEVFKPCNHKLREKARQELGLGNEPIILFVGRITWEKGLHHAILALHHLIQRGCKCKLAIVGPLGHFDRAEAGYFQEVIARLISKLGLANAVKYLGYFDAHNLYRVYCASDVVIVLSLLEDACPTVVLEALASGRPVVAYASGGIPEILPPFGGVIVKKRDIKGLSLAIEDIINGSINLDADKSVSWIKKYFSYNAIAERLIQVIQGLEP</sequence>
<dbReference type="CDD" id="cd03801">
    <property type="entry name" value="GT4_PimA-like"/>
    <property type="match status" value="1"/>
</dbReference>
<reference evidence="4 5" key="1">
    <citation type="journal article" date="2012" name="J. Bacteriol.">
        <title>Complete Genome Sequence of Desulfurococcus fermentans, a Hyperthermophilic Cellulolytic Crenarchaeon Isolated from a Freshwater Hot Spring in Kamchatka, Russia.</title>
        <authorList>
            <person name="Susanti D."/>
            <person name="Johnson E.F."/>
            <person name="Rodriguez J.R."/>
            <person name="Anderson I."/>
            <person name="Perevalova A.A."/>
            <person name="Kyrpides N."/>
            <person name="Lucas S."/>
            <person name="Han J."/>
            <person name="Lapidus A."/>
            <person name="Cheng J.F."/>
            <person name="Goodwin L."/>
            <person name="Pitluck S."/>
            <person name="Mavrommatis K."/>
            <person name="Peters L."/>
            <person name="Land M.L."/>
            <person name="Hauser L."/>
            <person name="Gopalan V."/>
            <person name="Chan P.P."/>
            <person name="Lowe T.M."/>
            <person name="Atomi H."/>
            <person name="Bonch-Osmolovskaya E.A."/>
            <person name="Woyke T."/>
            <person name="Mukhopadhyay B."/>
        </authorList>
    </citation>
    <scope>NUCLEOTIDE SEQUENCE [LARGE SCALE GENOMIC DNA]</scope>
    <source>
        <strain evidence="4 5">DSM 16532</strain>
    </source>
</reference>
<dbReference type="Proteomes" id="UP000006175">
    <property type="component" value="Chromosome"/>
</dbReference>
<dbReference type="PANTHER" id="PTHR46401:SF2">
    <property type="entry name" value="GLYCOSYLTRANSFERASE WBBK-RELATED"/>
    <property type="match status" value="1"/>
</dbReference>
<evidence type="ECO:0000259" key="3">
    <source>
        <dbReference type="Pfam" id="PF13439"/>
    </source>
</evidence>
<protein>
    <submittedName>
        <fullName evidence="4">Glycosyl transferase group 1</fullName>
    </submittedName>
</protein>
<evidence type="ECO:0000259" key="2">
    <source>
        <dbReference type="Pfam" id="PF00534"/>
    </source>
</evidence>
<dbReference type="GO" id="GO:0016757">
    <property type="term" value="F:glycosyltransferase activity"/>
    <property type="evidence" value="ECO:0007669"/>
    <property type="project" value="InterPro"/>
</dbReference>
<dbReference type="HOGENOM" id="CLU_009583_2_5_2"/>